<keyword evidence="1 2" id="KW-0238">DNA-binding</keyword>
<protein>
    <submittedName>
        <fullName evidence="5">HTH-type transcriptional repressor</fullName>
    </submittedName>
</protein>
<evidence type="ECO:0000259" key="4">
    <source>
        <dbReference type="PROSITE" id="PS50977"/>
    </source>
</evidence>
<feature type="region of interest" description="Disordered" evidence="3">
    <location>
        <begin position="11"/>
        <end position="70"/>
    </location>
</feature>
<name>A0ABX8ECU2_9ACTN</name>
<proteinExistence type="predicted"/>
<evidence type="ECO:0000313" key="5">
    <source>
        <dbReference type="EMBL" id="QVT77842.1"/>
    </source>
</evidence>
<dbReference type="PROSITE" id="PS50977">
    <property type="entry name" value="HTH_TETR_2"/>
    <property type="match status" value="1"/>
</dbReference>
<dbReference type="PANTHER" id="PTHR43479:SF11">
    <property type="entry name" value="ACREF_ENVCD OPERON REPRESSOR-RELATED"/>
    <property type="match status" value="1"/>
</dbReference>
<dbReference type="EMBL" id="CP075371">
    <property type="protein sequence ID" value="QVT77842.1"/>
    <property type="molecule type" value="Genomic_DNA"/>
</dbReference>
<feature type="DNA-binding region" description="H-T-H motif" evidence="2">
    <location>
        <begin position="92"/>
        <end position="111"/>
    </location>
</feature>
<dbReference type="Pfam" id="PF00440">
    <property type="entry name" value="TetR_N"/>
    <property type="match status" value="1"/>
</dbReference>
<sequence>MSRSLTLVKRLLDSRPGTSGHASRERRVRSPARLGWPHGQDENGARGAVRRVRQGAREDTTPPPADRYDERRNQLAESALQTLGELGYARTSLREIANNSQFSHGVVHYYFANKTELIVYCVRHYKAQCVRRYDGLVAHSTTPEELLTSFAAKLVETLQLEAPMHRLWYDLRTQSMFEEPLREAVLMIDQTLEDMIWRVVSRYAELSGADVAMTPAAAYGVLDGLFQQALLGYLTAEPQEALDTMTDQVHALMPLTLRG</sequence>
<evidence type="ECO:0000256" key="2">
    <source>
        <dbReference type="PROSITE-ProRule" id="PRU00335"/>
    </source>
</evidence>
<dbReference type="InterPro" id="IPR050624">
    <property type="entry name" value="HTH-type_Tx_Regulator"/>
</dbReference>
<feature type="domain" description="HTH tetR-type" evidence="4">
    <location>
        <begin position="69"/>
        <end position="129"/>
    </location>
</feature>
<gene>
    <name evidence="5" type="ORF">ENKNEFLB_00211</name>
</gene>
<reference evidence="5 6" key="1">
    <citation type="submission" date="2021-05" db="EMBL/GenBank/DDBJ databases">
        <title>Complete genome of Nocardioides aquaticus KCTC 9944T isolated from meromictic and hypersaline Ekho Lake, Antarctica.</title>
        <authorList>
            <person name="Hwang K."/>
            <person name="Kim K.M."/>
            <person name="Choe H."/>
        </authorList>
    </citation>
    <scope>NUCLEOTIDE SEQUENCE [LARGE SCALE GENOMIC DNA]</scope>
    <source>
        <strain evidence="5 6">KCTC 9944</strain>
    </source>
</reference>
<organism evidence="5 6">
    <name type="scientific">Nocardioides aquaticus</name>
    <dbReference type="NCBI Taxonomy" id="160826"/>
    <lineage>
        <taxon>Bacteria</taxon>
        <taxon>Bacillati</taxon>
        <taxon>Actinomycetota</taxon>
        <taxon>Actinomycetes</taxon>
        <taxon>Propionibacteriales</taxon>
        <taxon>Nocardioidaceae</taxon>
        <taxon>Nocardioides</taxon>
    </lineage>
</organism>
<evidence type="ECO:0000313" key="6">
    <source>
        <dbReference type="Proteomes" id="UP000679307"/>
    </source>
</evidence>
<accession>A0ABX8ECU2</accession>
<dbReference type="PANTHER" id="PTHR43479">
    <property type="entry name" value="ACREF/ENVCD OPERON REPRESSOR-RELATED"/>
    <property type="match status" value="1"/>
</dbReference>
<evidence type="ECO:0000256" key="3">
    <source>
        <dbReference type="SAM" id="MobiDB-lite"/>
    </source>
</evidence>
<dbReference type="InterPro" id="IPR001647">
    <property type="entry name" value="HTH_TetR"/>
</dbReference>
<feature type="compositionally biased region" description="Basic and acidic residues" evidence="3">
    <location>
        <begin position="55"/>
        <end position="70"/>
    </location>
</feature>
<evidence type="ECO:0000256" key="1">
    <source>
        <dbReference type="ARBA" id="ARBA00023125"/>
    </source>
</evidence>
<dbReference type="Proteomes" id="UP000679307">
    <property type="component" value="Chromosome"/>
</dbReference>
<keyword evidence="6" id="KW-1185">Reference proteome</keyword>